<dbReference type="AlphaFoldDB" id="A0A3B0YHU0"/>
<organism evidence="3">
    <name type="scientific">hydrothermal vent metagenome</name>
    <dbReference type="NCBI Taxonomy" id="652676"/>
    <lineage>
        <taxon>unclassified sequences</taxon>
        <taxon>metagenomes</taxon>
        <taxon>ecological metagenomes</taxon>
    </lineage>
</organism>
<dbReference type="InterPro" id="IPR021344">
    <property type="entry name" value="DUF2970"/>
</dbReference>
<evidence type="ECO:0000313" key="3">
    <source>
        <dbReference type="EMBL" id="VAW73749.1"/>
    </source>
</evidence>
<gene>
    <name evidence="3" type="ORF">MNBD_GAMMA10-1419</name>
</gene>
<name>A0A3B0YHU0_9ZZZZ</name>
<dbReference type="EMBL" id="UOFJ01000725">
    <property type="protein sequence ID" value="VAW73749.1"/>
    <property type="molecule type" value="Genomic_DNA"/>
</dbReference>
<evidence type="ECO:0008006" key="4">
    <source>
        <dbReference type="Google" id="ProtNLM"/>
    </source>
</evidence>
<evidence type="ECO:0000256" key="2">
    <source>
        <dbReference type="SAM" id="Phobius"/>
    </source>
</evidence>
<keyword evidence="2" id="KW-0812">Transmembrane</keyword>
<feature type="transmembrane region" description="Helical" evidence="2">
    <location>
        <begin position="60"/>
        <end position="85"/>
    </location>
</feature>
<proteinExistence type="predicted"/>
<keyword evidence="2" id="KW-0472">Membrane</keyword>
<evidence type="ECO:0000256" key="1">
    <source>
        <dbReference type="SAM" id="MobiDB-lite"/>
    </source>
</evidence>
<feature type="compositionally biased region" description="Polar residues" evidence="1">
    <location>
        <begin position="8"/>
        <end position="21"/>
    </location>
</feature>
<dbReference type="Pfam" id="PF11174">
    <property type="entry name" value="DUF2970"/>
    <property type="match status" value="1"/>
</dbReference>
<accession>A0A3B0YHU0</accession>
<sequence>MNLYTGMTVKNTNEQQTSEQPVNRRRGTGLLNIMKSTVAAVCGIQTKSNRERDFENAKPSAFIIAGLVFVVVFILSIYGVVQLVLSFATS</sequence>
<protein>
    <recommendedName>
        <fullName evidence="4">DUF2970 domain-containing protein</fullName>
    </recommendedName>
</protein>
<reference evidence="3" key="1">
    <citation type="submission" date="2018-06" db="EMBL/GenBank/DDBJ databases">
        <authorList>
            <person name="Zhirakovskaya E."/>
        </authorList>
    </citation>
    <scope>NUCLEOTIDE SEQUENCE</scope>
</reference>
<feature type="region of interest" description="Disordered" evidence="1">
    <location>
        <begin position="1"/>
        <end position="24"/>
    </location>
</feature>
<keyword evidence="2" id="KW-1133">Transmembrane helix</keyword>